<comment type="caution">
    <text evidence="2">The sequence shown here is derived from an EMBL/GenBank/DDBJ whole genome shotgun (WGS) entry which is preliminary data.</text>
</comment>
<accession>A0A5S3Q3P3</accession>
<dbReference type="EMBL" id="VANS01000004">
    <property type="protein sequence ID" value="TMM51141.1"/>
    <property type="molecule type" value="Genomic_DNA"/>
</dbReference>
<protein>
    <submittedName>
        <fullName evidence="2">Uncharacterized protein</fullName>
    </submittedName>
</protein>
<gene>
    <name evidence="2" type="ORF">FDT80_14845</name>
</gene>
<keyword evidence="3" id="KW-1185">Reference proteome</keyword>
<sequence>MSIISGITPFVPSNTGSTDGGNNTAPTEETPPPSDTSSSGDSGTSTDQSGTGTYSGGGTGGDGDTSGSLSAPPSQTTSPPANAAPKSVIAAQAQSDPASVSRSEYTARRAAIAAVETARIERLVEGLRTPVQAPFLTGDLPDVEPPDPLPTADVLIRSKSST</sequence>
<dbReference type="Proteomes" id="UP000309550">
    <property type="component" value="Unassembled WGS sequence"/>
</dbReference>
<dbReference type="AlphaFoldDB" id="A0A5S3Q3P3"/>
<feature type="compositionally biased region" description="Gly residues" evidence="1">
    <location>
        <begin position="53"/>
        <end position="64"/>
    </location>
</feature>
<feature type="compositionally biased region" description="Low complexity" evidence="1">
    <location>
        <begin position="65"/>
        <end position="85"/>
    </location>
</feature>
<reference evidence="2 3" key="1">
    <citation type="submission" date="2019-05" db="EMBL/GenBank/DDBJ databases">
        <title>Sulfitobacter sabulilitoris sp. nov., isolated from a marine sand.</title>
        <authorList>
            <person name="Yoon J.-H."/>
        </authorList>
    </citation>
    <scope>NUCLEOTIDE SEQUENCE [LARGE SCALE GENOMIC DNA]</scope>
    <source>
        <strain evidence="2 3">HSMS-29</strain>
    </source>
</reference>
<dbReference type="RefSeq" id="WP_138663101.1">
    <property type="nucleotide sequence ID" value="NZ_VANS01000004.1"/>
</dbReference>
<feature type="compositionally biased region" description="Polar residues" evidence="1">
    <location>
        <begin position="11"/>
        <end position="25"/>
    </location>
</feature>
<feature type="compositionally biased region" description="Low complexity" evidence="1">
    <location>
        <begin position="35"/>
        <end position="52"/>
    </location>
</feature>
<evidence type="ECO:0000313" key="2">
    <source>
        <dbReference type="EMBL" id="TMM51141.1"/>
    </source>
</evidence>
<evidence type="ECO:0000256" key="1">
    <source>
        <dbReference type="SAM" id="MobiDB-lite"/>
    </source>
</evidence>
<organism evidence="2 3">
    <name type="scientific">Sulfitobacter sabulilitoris</name>
    <dbReference type="NCBI Taxonomy" id="2562655"/>
    <lineage>
        <taxon>Bacteria</taxon>
        <taxon>Pseudomonadati</taxon>
        <taxon>Pseudomonadota</taxon>
        <taxon>Alphaproteobacteria</taxon>
        <taxon>Rhodobacterales</taxon>
        <taxon>Roseobacteraceae</taxon>
        <taxon>Sulfitobacter</taxon>
    </lineage>
</organism>
<name>A0A5S3Q3P3_9RHOB</name>
<feature type="region of interest" description="Disordered" evidence="1">
    <location>
        <begin position="134"/>
        <end position="162"/>
    </location>
</feature>
<feature type="region of interest" description="Disordered" evidence="1">
    <location>
        <begin position="1"/>
        <end position="106"/>
    </location>
</feature>
<feature type="compositionally biased region" description="Polar residues" evidence="1">
    <location>
        <begin position="92"/>
        <end position="104"/>
    </location>
</feature>
<proteinExistence type="predicted"/>
<evidence type="ECO:0000313" key="3">
    <source>
        <dbReference type="Proteomes" id="UP000309550"/>
    </source>
</evidence>